<organism evidence="2 3">
    <name type="scientific">Segniliparus rotundus (strain ATCC BAA-972 / CDC 1076 / CIP 108378 / DSM 44985 / JCM 13578)</name>
    <dbReference type="NCBI Taxonomy" id="640132"/>
    <lineage>
        <taxon>Bacteria</taxon>
        <taxon>Bacillati</taxon>
        <taxon>Actinomycetota</taxon>
        <taxon>Actinomycetes</taxon>
        <taxon>Mycobacteriales</taxon>
        <taxon>Segniliparaceae</taxon>
        <taxon>Segniliparus</taxon>
    </lineage>
</organism>
<reference evidence="2 3" key="1">
    <citation type="journal article" date="2010" name="Stand. Genomic Sci.">
        <title>Complete genome sequence of Segniliparus rotundus type strain (CDC 1076).</title>
        <authorList>
            <person name="Sikorski J."/>
            <person name="Lapidus A."/>
            <person name="Copeland A."/>
            <person name="Misra M."/>
            <person name="Glavina Del Rio T."/>
            <person name="Nolan M."/>
            <person name="Lucas S."/>
            <person name="Chen F."/>
            <person name="Tice H."/>
            <person name="Cheng J.F."/>
            <person name="Jando M."/>
            <person name="Schneider S."/>
            <person name="Bruce D."/>
            <person name="Goodwin L."/>
            <person name="Pitluck S."/>
            <person name="Liolios K."/>
            <person name="Mikhailova N."/>
            <person name="Pati A."/>
            <person name="Ivanova N."/>
            <person name="Mavromatis K."/>
            <person name="Chen A."/>
            <person name="Palaniappan K."/>
            <person name="Chertkov O."/>
            <person name="Land M."/>
            <person name="Hauser L."/>
            <person name="Chang Y.J."/>
            <person name="Jeffries C.D."/>
            <person name="Brettin T."/>
            <person name="Detter J.C."/>
            <person name="Han C."/>
            <person name="Rohde M."/>
            <person name="Goker M."/>
            <person name="Bristow J."/>
            <person name="Eisen J.A."/>
            <person name="Markowitz V."/>
            <person name="Hugenholtz P."/>
            <person name="Kyrpides N.C."/>
            <person name="Klenk H.P."/>
        </authorList>
    </citation>
    <scope>NUCLEOTIDE SEQUENCE [LARGE SCALE GENOMIC DNA]</scope>
    <source>
        <strain evidence="3">ATCC BAA-972 / CDC 1076 / CIP 108378 / DSM 44985 / JCM 13578</strain>
    </source>
</reference>
<accession>D6ZFA2</accession>
<proteinExistence type="predicted"/>
<feature type="chain" id="PRO_5039548206" description="Lipoprotein" evidence="1">
    <location>
        <begin position="25"/>
        <end position="180"/>
    </location>
</feature>
<dbReference type="HOGENOM" id="CLU_103764_0_0_11"/>
<dbReference type="Proteomes" id="UP000002247">
    <property type="component" value="Chromosome"/>
</dbReference>
<protein>
    <recommendedName>
        <fullName evidence="4">Lipoprotein</fullName>
    </recommendedName>
</protein>
<evidence type="ECO:0000313" key="3">
    <source>
        <dbReference type="Proteomes" id="UP000002247"/>
    </source>
</evidence>
<dbReference type="OrthoDB" id="9846797at2"/>
<keyword evidence="1" id="KW-0732">Signal</keyword>
<evidence type="ECO:0000256" key="1">
    <source>
        <dbReference type="SAM" id="SignalP"/>
    </source>
</evidence>
<dbReference type="STRING" id="640132.Srot_1154"/>
<dbReference type="RefSeq" id="WP_013138082.1">
    <property type="nucleotide sequence ID" value="NC_014168.1"/>
</dbReference>
<dbReference type="PROSITE" id="PS51257">
    <property type="entry name" value="PROKAR_LIPOPROTEIN"/>
    <property type="match status" value="1"/>
</dbReference>
<dbReference type="KEGG" id="srt:Srot_1154"/>
<keyword evidence="3" id="KW-1185">Reference proteome</keyword>
<dbReference type="EMBL" id="CP001958">
    <property type="protein sequence ID" value="ADG97626.1"/>
    <property type="molecule type" value="Genomic_DNA"/>
</dbReference>
<name>D6ZFA2_SEGRD</name>
<evidence type="ECO:0000313" key="2">
    <source>
        <dbReference type="EMBL" id="ADG97626.1"/>
    </source>
</evidence>
<gene>
    <name evidence="2" type="ordered locus">Srot_1154</name>
</gene>
<dbReference type="AlphaFoldDB" id="D6ZFA2"/>
<feature type="signal peptide" evidence="1">
    <location>
        <begin position="1"/>
        <end position="24"/>
    </location>
</feature>
<evidence type="ECO:0008006" key="4">
    <source>
        <dbReference type="Google" id="ProtNLM"/>
    </source>
</evidence>
<sequence length="180" mass="18919">MRHTPTTTATALALTGLAALGLTACDRGGNNGASSNGGGTTIIQTIAQTPSTSNAPAVTPISDPKKLCHLFMARVQEINNAIDSYWKLTVGDNNKWSWGDPNISKAADNAKEVTDKVAPILLGSIGPDIPKDQADPLRAYVSTAQDFAKAIGERSSPDDLNSLNEKLNDELPALNRACGY</sequence>